<evidence type="ECO:0000256" key="6">
    <source>
        <dbReference type="ARBA" id="ARBA00023125"/>
    </source>
</evidence>
<dbReference type="InterPro" id="IPR025269">
    <property type="entry name" value="SAM-like_dom"/>
</dbReference>
<evidence type="ECO:0000256" key="9">
    <source>
        <dbReference type="PROSITE-ProRule" id="PRU01248"/>
    </source>
</evidence>
<dbReference type="SUPFAM" id="SSF47823">
    <property type="entry name" value="lambda integrase-like, N-terminal domain"/>
    <property type="match status" value="1"/>
</dbReference>
<feature type="domain" description="Core-binding (CB)" evidence="11">
    <location>
        <begin position="5"/>
        <end position="101"/>
    </location>
</feature>
<dbReference type="GO" id="GO:0003677">
    <property type="term" value="F:DNA binding"/>
    <property type="evidence" value="ECO:0007669"/>
    <property type="project" value="UniProtKB-UniRule"/>
</dbReference>
<keyword evidence="8" id="KW-0131">Cell cycle</keyword>
<reference evidence="12 13" key="1">
    <citation type="submission" date="2019-09" db="EMBL/GenBank/DDBJ databases">
        <title>Characterisation of the sponge microbiome using genome-centric metagenomics.</title>
        <authorList>
            <person name="Engelberts J.P."/>
            <person name="Robbins S.J."/>
            <person name="De Goeij J.M."/>
            <person name="Aranda M."/>
            <person name="Bell S.C."/>
            <person name="Webster N.S."/>
        </authorList>
    </citation>
    <scope>NUCLEOTIDE SEQUENCE [LARGE SCALE GENOMIC DNA]</scope>
    <source>
        <strain evidence="12">SB0662_bin_43</strain>
    </source>
</reference>
<feature type="domain" description="Tyr recombinase" evidence="10">
    <location>
        <begin position="122"/>
        <end position="307"/>
    </location>
</feature>
<dbReference type="GO" id="GO:0005737">
    <property type="term" value="C:cytoplasm"/>
    <property type="evidence" value="ECO:0007669"/>
    <property type="project" value="UniProtKB-SubCell"/>
</dbReference>
<protein>
    <submittedName>
        <fullName evidence="12">Tyrosine-type recombinase/integrase</fullName>
    </submittedName>
</protein>
<dbReference type="Gene3D" id="1.10.150.130">
    <property type="match status" value="1"/>
</dbReference>
<name>A0A845DCR3_9BACT</name>
<gene>
    <name evidence="12" type="ORF">F4X82_02975</name>
</gene>
<dbReference type="PANTHER" id="PTHR30349">
    <property type="entry name" value="PHAGE INTEGRASE-RELATED"/>
    <property type="match status" value="1"/>
</dbReference>
<evidence type="ECO:0000256" key="4">
    <source>
        <dbReference type="ARBA" id="ARBA00022829"/>
    </source>
</evidence>
<keyword evidence="7" id="KW-0233">DNA recombination</keyword>
<dbReference type="Pfam" id="PF00589">
    <property type="entry name" value="Phage_integrase"/>
    <property type="match status" value="1"/>
</dbReference>
<dbReference type="EMBL" id="VXOY01000026">
    <property type="protein sequence ID" value="MYE38454.1"/>
    <property type="molecule type" value="Genomic_DNA"/>
</dbReference>
<dbReference type="InterPro" id="IPR013762">
    <property type="entry name" value="Integrase-like_cat_sf"/>
</dbReference>
<evidence type="ECO:0000259" key="11">
    <source>
        <dbReference type="PROSITE" id="PS51900"/>
    </source>
</evidence>
<proteinExistence type="predicted"/>
<evidence type="ECO:0000313" key="12">
    <source>
        <dbReference type="EMBL" id="MYE38454.1"/>
    </source>
</evidence>
<dbReference type="InterPro" id="IPR044068">
    <property type="entry name" value="CB"/>
</dbReference>
<evidence type="ECO:0000259" key="10">
    <source>
        <dbReference type="PROSITE" id="PS51898"/>
    </source>
</evidence>
<keyword evidence="3" id="KW-0132">Cell division</keyword>
<dbReference type="InterPro" id="IPR010998">
    <property type="entry name" value="Integrase_recombinase_N"/>
</dbReference>
<accession>A0A845DCR3</accession>
<dbReference type="InterPro" id="IPR011010">
    <property type="entry name" value="DNA_brk_join_enz"/>
</dbReference>
<dbReference type="Pfam" id="PF13102">
    <property type="entry name" value="Phage_int_SAM_5"/>
    <property type="match status" value="1"/>
</dbReference>
<dbReference type="GO" id="GO:0007059">
    <property type="term" value="P:chromosome segregation"/>
    <property type="evidence" value="ECO:0007669"/>
    <property type="project" value="UniProtKB-KW"/>
</dbReference>
<dbReference type="AlphaFoldDB" id="A0A845DCR3"/>
<comment type="subcellular location">
    <subcellularLocation>
        <location evidence="1">Cytoplasm</location>
    </subcellularLocation>
</comment>
<dbReference type="Proteomes" id="UP000449092">
    <property type="component" value="Unassembled WGS sequence"/>
</dbReference>
<dbReference type="PANTHER" id="PTHR30349:SF77">
    <property type="entry name" value="TYROSINE RECOMBINASE XERC"/>
    <property type="match status" value="1"/>
</dbReference>
<evidence type="ECO:0000256" key="5">
    <source>
        <dbReference type="ARBA" id="ARBA00022908"/>
    </source>
</evidence>
<dbReference type="InterPro" id="IPR050090">
    <property type="entry name" value="Tyrosine_recombinase_XerCD"/>
</dbReference>
<evidence type="ECO:0000256" key="3">
    <source>
        <dbReference type="ARBA" id="ARBA00022618"/>
    </source>
</evidence>
<keyword evidence="6 9" id="KW-0238">DNA-binding</keyword>
<evidence type="ECO:0000256" key="8">
    <source>
        <dbReference type="ARBA" id="ARBA00023306"/>
    </source>
</evidence>
<dbReference type="Gene3D" id="1.10.443.10">
    <property type="entry name" value="Intergrase catalytic core"/>
    <property type="match status" value="1"/>
</dbReference>
<organism evidence="12 13">
    <name type="scientific">Candidatus Spechtbacteria bacterium SB0662_bin_43</name>
    <dbReference type="NCBI Taxonomy" id="2604897"/>
    <lineage>
        <taxon>Bacteria</taxon>
        <taxon>Candidatus Spechtiibacteriota</taxon>
    </lineage>
</organism>
<keyword evidence="5" id="KW-0229">DNA integration</keyword>
<dbReference type="GO" id="GO:0051301">
    <property type="term" value="P:cell division"/>
    <property type="evidence" value="ECO:0007669"/>
    <property type="project" value="UniProtKB-KW"/>
</dbReference>
<dbReference type="PROSITE" id="PS51900">
    <property type="entry name" value="CB"/>
    <property type="match status" value="1"/>
</dbReference>
<evidence type="ECO:0000256" key="7">
    <source>
        <dbReference type="ARBA" id="ARBA00023172"/>
    </source>
</evidence>
<keyword evidence="4" id="KW-0159">Chromosome partition</keyword>
<dbReference type="PROSITE" id="PS51898">
    <property type="entry name" value="TYR_RECOMBINASE"/>
    <property type="match status" value="1"/>
</dbReference>
<evidence type="ECO:0000256" key="1">
    <source>
        <dbReference type="ARBA" id="ARBA00004496"/>
    </source>
</evidence>
<dbReference type="CDD" id="cd00798">
    <property type="entry name" value="INT_XerDC_C"/>
    <property type="match status" value="1"/>
</dbReference>
<dbReference type="GO" id="GO:0006310">
    <property type="term" value="P:DNA recombination"/>
    <property type="evidence" value="ECO:0007669"/>
    <property type="project" value="UniProtKB-KW"/>
</dbReference>
<dbReference type="SUPFAM" id="SSF56349">
    <property type="entry name" value="DNA breaking-rejoining enzymes"/>
    <property type="match status" value="1"/>
</dbReference>
<keyword evidence="2" id="KW-0963">Cytoplasm</keyword>
<dbReference type="GO" id="GO:0015074">
    <property type="term" value="P:DNA integration"/>
    <property type="evidence" value="ECO:0007669"/>
    <property type="project" value="UniProtKB-KW"/>
</dbReference>
<dbReference type="InterPro" id="IPR002104">
    <property type="entry name" value="Integrase_catalytic"/>
</dbReference>
<evidence type="ECO:0000313" key="13">
    <source>
        <dbReference type="Proteomes" id="UP000449092"/>
    </source>
</evidence>
<evidence type="ECO:0000256" key="2">
    <source>
        <dbReference type="ARBA" id="ARBA00022490"/>
    </source>
</evidence>
<comment type="caution">
    <text evidence="12">The sequence shown here is derived from an EMBL/GenBank/DDBJ whole genome shotgun (WGS) entry which is preliminary data.</text>
</comment>
<sequence length="316" mass="37040">MNNSVPIIQHIPDFLDYCEIDRGLATRTQENYHQYLKVFVQWLRNTKKESLLPHQLTTKDVSNYRIYLARTYKDPQHNEPLQRITQHYYLVALRALLNYFAKKDIDALSASQVELPKDSREKSVKFLDLHQLRTLLETPNTQTIQGLRDRTIMETLFSTGLRISELVALNREQIHFKDKEGLEIHITGKGRTVRTIYFSPRALEWIKRYLNKRDDIDEALFINHRFKNADSLRLSARSVEYALKRHSTRAGLPIRVTPHTLRHSYATDLLTNGADLRTVQEFLGHKNIATTQIYTHVTNKRLKEIHKKFHGGNTLD</sequence>